<protein>
    <submittedName>
        <fullName evidence="1">Uncharacterized protein</fullName>
    </submittedName>
</protein>
<reference evidence="1 2" key="1">
    <citation type="submission" date="2018-06" db="EMBL/GenBank/DDBJ databases">
        <title>The draft genome sequence of Crocinitomix sp. SM1701.</title>
        <authorList>
            <person name="Zhang X."/>
        </authorList>
    </citation>
    <scope>NUCLEOTIDE SEQUENCE [LARGE SCALE GENOMIC DNA]</scope>
    <source>
        <strain evidence="1 2">SM1701</strain>
    </source>
</reference>
<accession>A0A2W1MZ60</accession>
<evidence type="ECO:0000313" key="2">
    <source>
        <dbReference type="Proteomes" id="UP000249248"/>
    </source>
</evidence>
<comment type="caution">
    <text evidence="1">The sequence shown here is derived from an EMBL/GenBank/DDBJ whole genome shotgun (WGS) entry which is preliminary data.</text>
</comment>
<dbReference type="AlphaFoldDB" id="A0A2W1MZ60"/>
<gene>
    <name evidence="1" type="ORF">DNU06_15890</name>
</gene>
<name>A0A2W1MZ60_9FLAO</name>
<dbReference type="RefSeq" id="WP_111064491.1">
    <property type="nucleotide sequence ID" value="NZ_JBHUCU010000016.1"/>
</dbReference>
<organism evidence="1 2">
    <name type="scientific">Putridiphycobacter roseus</name>
    <dbReference type="NCBI Taxonomy" id="2219161"/>
    <lineage>
        <taxon>Bacteria</taxon>
        <taxon>Pseudomonadati</taxon>
        <taxon>Bacteroidota</taxon>
        <taxon>Flavobacteriia</taxon>
        <taxon>Flavobacteriales</taxon>
        <taxon>Crocinitomicaceae</taxon>
        <taxon>Putridiphycobacter</taxon>
    </lineage>
</organism>
<dbReference type="Proteomes" id="UP000249248">
    <property type="component" value="Unassembled WGS sequence"/>
</dbReference>
<proteinExistence type="predicted"/>
<sequence>MKYLFIVFFLISTLDGLSQVNSYSRISNNKLRKYTYELINDSSYLYSDKKLLENQKKHENGEPSPVIAPAFKFGRYEIKNDTVFILSSRKVREKVCSNPFASAIFIIDTIENRWIETQEPSFDWRTDIRKCERNLDIILTDSVKETNKIYYFPYHFNNYMVAPLTINFAIKYFPFLSYLKQTNIDSLMQNSKLECNSMVENECFCTLSLDMERIQNKTMHIELEFNKTKQQLISITGAQKKTKYFFKYHDNGFISNISYYKGKKLVNQYSIIEKI</sequence>
<evidence type="ECO:0000313" key="1">
    <source>
        <dbReference type="EMBL" id="PZE15861.1"/>
    </source>
</evidence>
<keyword evidence="2" id="KW-1185">Reference proteome</keyword>
<dbReference type="EMBL" id="QKSB01000015">
    <property type="protein sequence ID" value="PZE15861.1"/>
    <property type="molecule type" value="Genomic_DNA"/>
</dbReference>